<organism evidence="1 2">
    <name type="scientific">Lactuca virosa</name>
    <dbReference type="NCBI Taxonomy" id="75947"/>
    <lineage>
        <taxon>Eukaryota</taxon>
        <taxon>Viridiplantae</taxon>
        <taxon>Streptophyta</taxon>
        <taxon>Embryophyta</taxon>
        <taxon>Tracheophyta</taxon>
        <taxon>Spermatophyta</taxon>
        <taxon>Magnoliopsida</taxon>
        <taxon>eudicotyledons</taxon>
        <taxon>Gunneridae</taxon>
        <taxon>Pentapetalae</taxon>
        <taxon>asterids</taxon>
        <taxon>campanulids</taxon>
        <taxon>Asterales</taxon>
        <taxon>Asteraceae</taxon>
        <taxon>Cichorioideae</taxon>
        <taxon>Cichorieae</taxon>
        <taxon>Lactucinae</taxon>
        <taxon>Lactuca</taxon>
    </lineage>
</organism>
<gene>
    <name evidence="1" type="ORF">LVIROSA_LOCUS7824</name>
</gene>
<accession>A0AAU9M2J4</accession>
<comment type="caution">
    <text evidence="1">The sequence shown here is derived from an EMBL/GenBank/DDBJ whole genome shotgun (WGS) entry which is preliminary data.</text>
</comment>
<evidence type="ECO:0000313" key="1">
    <source>
        <dbReference type="EMBL" id="CAH1420350.1"/>
    </source>
</evidence>
<dbReference type="Proteomes" id="UP001157418">
    <property type="component" value="Unassembled WGS sequence"/>
</dbReference>
<keyword evidence="2" id="KW-1185">Reference proteome</keyword>
<evidence type="ECO:0000313" key="2">
    <source>
        <dbReference type="Proteomes" id="UP001157418"/>
    </source>
</evidence>
<dbReference type="AlphaFoldDB" id="A0AAU9M2J4"/>
<sequence>MLKLNSQSCPCIPFSNKIRVAPLIRVCQDDDFDSNMDTSCSGCGIPKLINLISLMMDISFQFISRHLRFPFLRQLSNHFPLFLLEDPSRKISEDHA</sequence>
<reference evidence="1 2" key="1">
    <citation type="submission" date="2022-01" db="EMBL/GenBank/DDBJ databases">
        <authorList>
            <person name="Xiong W."/>
            <person name="Schranz E."/>
        </authorList>
    </citation>
    <scope>NUCLEOTIDE SEQUENCE [LARGE SCALE GENOMIC DNA]</scope>
</reference>
<proteinExistence type="predicted"/>
<dbReference type="EMBL" id="CAKMRJ010000999">
    <property type="protein sequence ID" value="CAH1420350.1"/>
    <property type="molecule type" value="Genomic_DNA"/>
</dbReference>
<protein>
    <submittedName>
        <fullName evidence="1">Uncharacterized protein</fullName>
    </submittedName>
</protein>
<name>A0AAU9M2J4_9ASTR</name>